<accession>A0A6S6RRK8</accession>
<organism evidence="1">
    <name type="scientific">uncultured Sulfurovum sp</name>
    <dbReference type="NCBI Taxonomy" id="269237"/>
    <lineage>
        <taxon>Bacteria</taxon>
        <taxon>Pseudomonadati</taxon>
        <taxon>Campylobacterota</taxon>
        <taxon>Epsilonproteobacteria</taxon>
        <taxon>Campylobacterales</taxon>
        <taxon>Sulfurovaceae</taxon>
        <taxon>Sulfurovum</taxon>
        <taxon>environmental samples</taxon>
    </lineage>
</organism>
<dbReference type="EMBL" id="CACVAP010000002">
    <property type="protein sequence ID" value="CAA6798445.1"/>
    <property type="molecule type" value="Genomic_DNA"/>
</dbReference>
<gene>
    <name evidence="1" type="ORF">HELGO_WM9836</name>
</gene>
<proteinExistence type="predicted"/>
<evidence type="ECO:0000313" key="1">
    <source>
        <dbReference type="EMBL" id="CAA6798445.1"/>
    </source>
</evidence>
<sequence length="287" mass="33495">MTKNIRLLSILEHLSTHPKASVKELALLYNVTSKSIQNDFQILNDYLGDRLLKKGDTYRLLNTDSFSKIFKSNPQTIKRFLQLVSMVDANFYDEFVNDNAELLKELNLNTTSVYQIENSPYEQLSVENKKVLEELASFISHRNYINITYSHSNIDTVVYMHSIPLKILLLKENWYLAVLTTNNVDNNSIFKKLRINFISNVQESKLEPKHFHSDHTEKVKAERFLKRLQSPFSDMDRISYKVVLKVSLEVARYFKSKQYLKSQKLIKELDNGDVLFSYEISNDCTSS</sequence>
<dbReference type="AlphaFoldDB" id="A0A6S6RRK8"/>
<reference evidence="1" key="1">
    <citation type="submission" date="2020-01" db="EMBL/GenBank/DDBJ databases">
        <authorList>
            <person name="Meier V. D."/>
            <person name="Meier V D."/>
        </authorList>
    </citation>
    <scope>NUCLEOTIDE SEQUENCE</scope>
    <source>
        <strain evidence="1">HLG_WM_MAG_06</strain>
    </source>
</reference>
<name>A0A6S6RRK8_9BACT</name>
<protein>
    <submittedName>
        <fullName evidence="1">Probable transcription regulator Cj0571</fullName>
    </submittedName>
</protein>